<evidence type="ECO:0000313" key="1">
    <source>
        <dbReference type="EMBL" id="QJA48413.1"/>
    </source>
</evidence>
<dbReference type="EMBL" id="MT144083">
    <property type="protein sequence ID" value="QJA48413.1"/>
    <property type="molecule type" value="Genomic_DNA"/>
</dbReference>
<dbReference type="EMBL" id="MT141164">
    <property type="protein sequence ID" value="QJA55529.1"/>
    <property type="molecule type" value="Genomic_DNA"/>
</dbReference>
<sequence length="161" mass="17333">MAEIRYGHCDGPGHGREYAFKANIYIGRRSGKFVRLVNGHATLCASGALNVLGWAETPKDTTGKNSYKTSSTKAKDKMFVITGLDNVFEMPCDETIASLKSINATFLGQGAAIVVTGATHAVIQKAKIKSGNNSASQLYIVDYDLVNHTVRVKIKPAKKQG</sequence>
<protein>
    <submittedName>
        <fullName evidence="1">Uncharacterized protein</fullName>
    </submittedName>
</protein>
<accession>A0A6H1ZKG1</accession>
<evidence type="ECO:0000313" key="3">
    <source>
        <dbReference type="EMBL" id="QJA79267.1"/>
    </source>
</evidence>
<proteinExistence type="predicted"/>
<dbReference type="EMBL" id="MT144867">
    <property type="protein sequence ID" value="QJI00661.1"/>
    <property type="molecule type" value="Genomic_DNA"/>
</dbReference>
<organism evidence="1">
    <name type="scientific">viral metagenome</name>
    <dbReference type="NCBI Taxonomy" id="1070528"/>
    <lineage>
        <taxon>unclassified sequences</taxon>
        <taxon>metagenomes</taxon>
        <taxon>organismal metagenomes</taxon>
    </lineage>
</organism>
<gene>
    <name evidence="3" type="ORF">MM415A00922_0018</name>
    <name evidence="2" type="ORF">MM415B02037_0005</name>
    <name evidence="1" type="ORF">TM448A00944_0005</name>
    <name evidence="4" type="ORF">TM448B02027_0006</name>
</gene>
<reference evidence="1" key="1">
    <citation type="submission" date="2020-03" db="EMBL/GenBank/DDBJ databases">
        <title>The deep terrestrial virosphere.</title>
        <authorList>
            <person name="Holmfeldt K."/>
            <person name="Nilsson E."/>
            <person name="Simone D."/>
            <person name="Lopez-Fernandez M."/>
            <person name="Wu X."/>
            <person name="de Brujin I."/>
            <person name="Lundin D."/>
            <person name="Andersson A."/>
            <person name="Bertilsson S."/>
            <person name="Dopson M."/>
        </authorList>
    </citation>
    <scope>NUCLEOTIDE SEQUENCE</scope>
    <source>
        <strain evidence="3">MM415A00922</strain>
        <strain evidence="2">MM415B02037</strain>
        <strain evidence="1">TM448A00944</strain>
        <strain evidence="4">TM448B02027</strain>
    </source>
</reference>
<evidence type="ECO:0000313" key="4">
    <source>
        <dbReference type="EMBL" id="QJI00661.1"/>
    </source>
</evidence>
<name>A0A6H1ZKG1_9ZZZZ</name>
<evidence type="ECO:0000313" key="2">
    <source>
        <dbReference type="EMBL" id="QJA55529.1"/>
    </source>
</evidence>
<dbReference type="AlphaFoldDB" id="A0A6H1ZKG1"/>
<dbReference type="EMBL" id="MT142374">
    <property type="protein sequence ID" value="QJA79267.1"/>
    <property type="molecule type" value="Genomic_DNA"/>
</dbReference>